<dbReference type="InterPro" id="IPR032839">
    <property type="entry name" value="RAB3GAP_N"/>
</dbReference>
<name>A0A0A9X441_LYGHE</name>
<evidence type="ECO:0000256" key="3">
    <source>
        <dbReference type="ARBA" id="ARBA00022468"/>
    </source>
</evidence>
<dbReference type="GO" id="GO:0005737">
    <property type="term" value="C:cytoplasm"/>
    <property type="evidence" value="ECO:0007669"/>
    <property type="project" value="UniProtKB-SubCell"/>
</dbReference>
<dbReference type="PANTHER" id="PTHR12472">
    <property type="entry name" value="RAB3-GAP REGULATORY DOMAIN"/>
    <property type="match status" value="1"/>
</dbReference>
<comment type="similarity">
    <text evidence="2">Belongs to the Rab3-GAP regulatory subunit family.</text>
</comment>
<comment type="subcellular location">
    <subcellularLocation>
        <location evidence="1">Cytoplasm</location>
    </subcellularLocation>
</comment>
<evidence type="ECO:0000256" key="1">
    <source>
        <dbReference type="ARBA" id="ARBA00004496"/>
    </source>
</evidence>
<evidence type="ECO:0000256" key="4">
    <source>
        <dbReference type="ARBA" id="ARBA00022490"/>
    </source>
</evidence>
<reference evidence="7" key="2">
    <citation type="submission" date="2014-07" db="EMBL/GenBank/DDBJ databases">
        <authorList>
            <person name="Hull J."/>
        </authorList>
    </citation>
    <scope>NUCLEOTIDE SEQUENCE</scope>
</reference>
<evidence type="ECO:0000313" key="7">
    <source>
        <dbReference type="EMBL" id="JAG14749.1"/>
    </source>
</evidence>
<feature type="domain" description="Rab3-GAP regulatory subunit N-terminal" evidence="5">
    <location>
        <begin position="50"/>
        <end position="459"/>
    </location>
</feature>
<evidence type="ECO:0000259" key="6">
    <source>
        <dbReference type="Pfam" id="PF14656"/>
    </source>
</evidence>
<dbReference type="InterPro" id="IPR029257">
    <property type="entry name" value="RAB3GAP2_C"/>
</dbReference>
<dbReference type="Pfam" id="PF14655">
    <property type="entry name" value="RAB3GAP2_N"/>
    <property type="match status" value="1"/>
</dbReference>
<evidence type="ECO:0000259" key="5">
    <source>
        <dbReference type="Pfam" id="PF14655"/>
    </source>
</evidence>
<dbReference type="EMBL" id="GBHO01028855">
    <property type="protein sequence ID" value="JAG14749.1"/>
    <property type="molecule type" value="Transcribed_RNA"/>
</dbReference>
<keyword evidence="3" id="KW-0343">GTPase activation</keyword>
<dbReference type="Pfam" id="PF14656">
    <property type="entry name" value="RAB3GAP2_C"/>
    <property type="match status" value="1"/>
</dbReference>
<sequence length="1326" mass="147926">MSCQFKLFASIVDVDKVKSCLFTGECTSSEVAEGEDSWNWTVDEPVSEDWLEECHVSLSPSSELLVFARERNLVILNGKWDSDKNSEDKINYHIAWNGDVTKEYVERITSVLCLPLAGQGKLSTHGGADWTAVAVGFSTGAIRFYTENGSILLSELLHEEPVKSIKCQSFQPHSNPHVASQVDELHVGHNTVVCSIQGFALCNTLKLCRNQLARVEANCSEKIEAPPLVFTKWSLPEQEEIADVCVLGSATSSMFNHLTTASLRGGYLATFRSGPPQVSTVISTGSQPFVAWHCLLEGNSGPILTDVAKAVASKLKSAIGSAVPGWLGVNKKAPVDKQKEKTSLEPAEAMSCRFGLCDFIRKGQRIYMSPQKNLSVVCDSLGRVILVDTHSGIALRMWKGYRDAECAFIPVDEDKGSGSSRKALCLAIYAPKKAIVEVWALQQGPKIISFVATKNGRLLYIKHGLMGANNISHKNINLSQHPCIYISSSGDLKQVCVPFHLILNNKNDPRNRDLYLFKQIKRFLRTSFENSSTEIPELCKQISSDEFKLQVLETAASSKYITPSLMESIINVFHNDPTEENDSESEVTVKCRIACDNYKKLVSFYVKVLLCLDAPPEYSTVVPCSPTDDEEVLSKMLKLSIEEVRRLLLLVSFSTDSSKVSFQSVDNRFPVFLSNFINICSTRERMCFSPNTNINDMSIIGETLCQCVLYGGCSLADWMDFALESGIEPKCLLYSSIAYWLKKPLGINVRSEMTIYVQLLFLITSLLSMKESLTWWDQVRSFIMESEYSLNALTSTIISRAVYLRTEKQITDEGLLDEEDENWETISRETCLWSQLLMQVEAVAVLQTALSCKPKLRGREAMVPVLDYVRPDISLANLLLKGPGLVAESVAKYVSSWGMQPEWFLNLEEKAKELKTDEDSSVQIDASAEAMTTTSREDIVFQRLELIKKYFPYSLTPSHILANLCWEYVSVWAKKPDCTDVLTTGLRCLDLIPDHALKLGLCSVLWSVHLKTHFENIVKLLQKIGKLPKDRLCTQHANLPAPCIQHVLQCLVDFFGIFIESATSSIPSDEETVLNVRKEAIWTNDCQPSLVDISLAQGDPHMYIIKTQCLCAKALRFFAVLPIRLHRPVTSLLHNVEETMLWMDIRHSDTIPAPTPDAKVEETRLVFLLKVINAATNALCSQEMALEDATHWIGQCYALASDWEVPTEPIRIQQVINLYKNNGDRFAEEVVNSVNNKAKLGAELLVIVGQRMKTIMVNSSNLLGARMAHLSPALSNWIQEQEESKELSDLKDVIQLSALVVSLLPESSADHKFASLLLEGIQPLAA</sequence>
<dbReference type="GO" id="GO:0005096">
    <property type="term" value="F:GTPase activator activity"/>
    <property type="evidence" value="ECO:0007669"/>
    <property type="project" value="UniProtKB-KW"/>
</dbReference>
<organism evidence="7">
    <name type="scientific">Lygus hesperus</name>
    <name type="common">Western plant bug</name>
    <dbReference type="NCBI Taxonomy" id="30085"/>
    <lineage>
        <taxon>Eukaryota</taxon>
        <taxon>Metazoa</taxon>
        <taxon>Ecdysozoa</taxon>
        <taxon>Arthropoda</taxon>
        <taxon>Hexapoda</taxon>
        <taxon>Insecta</taxon>
        <taxon>Pterygota</taxon>
        <taxon>Neoptera</taxon>
        <taxon>Paraneoptera</taxon>
        <taxon>Hemiptera</taxon>
        <taxon>Heteroptera</taxon>
        <taxon>Panheteroptera</taxon>
        <taxon>Cimicomorpha</taxon>
        <taxon>Miridae</taxon>
        <taxon>Mirini</taxon>
        <taxon>Lygus</taxon>
    </lineage>
</organism>
<keyword evidence="4" id="KW-0963">Cytoplasm</keyword>
<reference evidence="7" key="1">
    <citation type="journal article" date="2014" name="PLoS ONE">
        <title>Transcriptome-Based Identification of ABC Transporters in the Western Tarnished Plant Bug Lygus hesperus.</title>
        <authorList>
            <person name="Hull J.J."/>
            <person name="Chaney K."/>
            <person name="Geib S.M."/>
            <person name="Fabrick J.A."/>
            <person name="Brent C.S."/>
            <person name="Walsh D."/>
            <person name="Lavine L.C."/>
        </authorList>
    </citation>
    <scope>NUCLEOTIDE SEQUENCE</scope>
</reference>
<proteinExistence type="inferred from homology"/>
<feature type="domain" description="Rab3GAP regulatory subunit C-terminal" evidence="6">
    <location>
        <begin position="732"/>
        <end position="1304"/>
    </location>
</feature>
<accession>A0A0A9X441</accession>
<gene>
    <name evidence="7" type="primary">RAB3GAP2</name>
    <name evidence="7" type="ORF">CM83_54161</name>
</gene>
<evidence type="ECO:0000256" key="2">
    <source>
        <dbReference type="ARBA" id="ARBA00008153"/>
    </source>
</evidence>
<dbReference type="InterPro" id="IPR026059">
    <property type="entry name" value="Rab3GAP2"/>
</dbReference>
<protein>
    <submittedName>
        <fullName evidence="7">Rab3 GTPase-activating protein non-catalytic subunit</fullName>
    </submittedName>
</protein>
<dbReference type="PANTHER" id="PTHR12472:SF0">
    <property type="entry name" value="RAB3 GTPASE-ACTIVATING PROTEIN NON-CATALYTIC SUBUNIT"/>
    <property type="match status" value="1"/>
</dbReference>